<evidence type="ECO:0000313" key="1">
    <source>
        <dbReference type="EMBL" id="CAD9776059.1"/>
    </source>
</evidence>
<dbReference type="EMBL" id="HBHP01032543">
    <property type="protein sequence ID" value="CAD9776060.1"/>
    <property type="molecule type" value="Transcribed_RNA"/>
</dbReference>
<evidence type="ECO:0000313" key="3">
    <source>
        <dbReference type="EMBL" id="CAD9776061.1"/>
    </source>
</evidence>
<dbReference type="EMBL" id="HBHP01032541">
    <property type="protein sequence ID" value="CAD9776059.1"/>
    <property type="molecule type" value="Transcribed_RNA"/>
</dbReference>
<sequence length="234" mass="26514">MLQHGNDGGVMLHIKPRHIVKDASKSHRPNEYTSADGFFTAAREVGFTHVFTLFRQNMLARELSSYELHLPFAVTQEDIDELREKHFLGIDLTQRFDSELKQFFACVEAARASGFTIVSFEFSDVIDDVCQSVDSILSIAFAADRVRALTSHCESTTRRHAHCDQVNEHTRVIDSHESPLEDRIGLKAAAYVSIPKRNGIRMDARPRPKPAAPLREHHLRCFSAKSAAIWRCAR</sequence>
<name>A0A7S2U114_9EUKA</name>
<organism evidence="3">
    <name type="scientific">Lotharella oceanica</name>
    <dbReference type="NCBI Taxonomy" id="641309"/>
    <lineage>
        <taxon>Eukaryota</taxon>
        <taxon>Sar</taxon>
        <taxon>Rhizaria</taxon>
        <taxon>Cercozoa</taxon>
        <taxon>Chlorarachniophyceae</taxon>
        <taxon>Lotharella</taxon>
    </lineage>
</organism>
<protein>
    <submittedName>
        <fullName evidence="3">Uncharacterized protein</fullName>
    </submittedName>
</protein>
<dbReference type="AlphaFoldDB" id="A0A7S2U114"/>
<accession>A0A7S2U114</accession>
<dbReference type="EMBL" id="HBHP01032544">
    <property type="protein sequence ID" value="CAD9776061.1"/>
    <property type="molecule type" value="Transcribed_RNA"/>
</dbReference>
<gene>
    <name evidence="1" type="ORF">LSP00402_LOCUS20063</name>
    <name evidence="2" type="ORF">LSP00402_LOCUS20064</name>
    <name evidence="3" type="ORF">LSP00402_LOCUS20065</name>
</gene>
<reference evidence="3" key="1">
    <citation type="submission" date="2021-01" db="EMBL/GenBank/DDBJ databases">
        <authorList>
            <person name="Corre E."/>
            <person name="Pelletier E."/>
            <person name="Niang G."/>
            <person name="Scheremetjew M."/>
            <person name="Finn R."/>
            <person name="Kale V."/>
            <person name="Holt S."/>
            <person name="Cochrane G."/>
            <person name="Meng A."/>
            <person name="Brown T."/>
            <person name="Cohen L."/>
        </authorList>
    </citation>
    <scope>NUCLEOTIDE SEQUENCE</scope>
    <source>
        <strain evidence="3">CCMP622</strain>
    </source>
</reference>
<evidence type="ECO:0000313" key="2">
    <source>
        <dbReference type="EMBL" id="CAD9776060.1"/>
    </source>
</evidence>
<proteinExistence type="predicted"/>